<reference evidence="9" key="2">
    <citation type="submission" date="2025-08" db="UniProtKB">
        <authorList>
            <consortium name="RefSeq"/>
        </authorList>
    </citation>
    <scope>IDENTIFICATION</scope>
</reference>
<keyword evidence="8" id="KW-1185">Reference proteome</keyword>
<keyword evidence="6" id="KW-0695">RNA-directed DNA polymerase</keyword>
<dbReference type="SUPFAM" id="SSF56672">
    <property type="entry name" value="DNA/RNA polymerases"/>
    <property type="match status" value="1"/>
</dbReference>
<dbReference type="InterPro" id="IPR041373">
    <property type="entry name" value="RT_RNaseH"/>
</dbReference>
<dbReference type="GO" id="GO:0003964">
    <property type="term" value="F:RNA-directed DNA polymerase activity"/>
    <property type="evidence" value="ECO:0007669"/>
    <property type="project" value="UniProtKB-KW"/>
</dbReference>
<keyword evidence="3" id="KW-0540">Nuclease</keyword>
<dbReference type="GO" id="GO:0004519">
    <property type="term" value="F:endonuclease activity"/>
    <property type="evidence" value="ECO:0007669"/>
    <property type="project" value="UniProtKB-KW"/>
</dbReference>
<evidence type="ECO:0000256" key="6">
    <source>
        <dbReference type="ARBA" id="ARBA00022918"/>
    </source>
</evidence>
<proteinExistence type="predicted"/>
<dbReference type="Pfam" id="PF17917">
    <property type="entry name" value="RT_RNaseH"/>
    <property type="match status" value="1"/>
</dbReference>
<keyword evidence="5" id="KW-0378">Hydrolase</keyword>
<dbReference type="GeneID" id="107906836"/>
<dbReference type="RefSeq" id="XP_016689451.1">
    <property type="nucleotide sequence ID" value="XM_016833962.1"/>
</dbReference>
<dbReference type="KEGG" id="ghi:107906836"/>
<accession>A0A1U8JGR6</accession>
<protein>
    <recommendedName>
        <fullName evidence="7">Reverse transcriptase RNase H-like domain-containing protein</fullName>
    </recommendedName>
</protein>
<sequence>MFEKVKEYLAKPPILIPPVPGRPFILYLVVLDNSISSVLGQRDGSNKKEHVTYYLSKKFTKYEAKYSHLENMCCALAWIVRQLRQYILYRTTFLISKSDPLKYIFEKSSLLERVARSQVVLSEYNNAYISRKAIKGSIVPKFLEDRAKVEYEPMSFDFPDEEIMSISKLEEETCRVYFDGASNMIGHGIGAVLISPSGSIFPLQLN</sequence>
<dbReference type="Gene3D" id="3.10.20.370">
    <property type="match status" value="1"/>
</dbReference>
<dbReference type="GO" id="GO:0016787">
    <property type="term" value="F:hydrolase activity"/>
    <property type="evidence" value="ECO:0007669"/>
    <property type="project" value="UniProtKB-KW"/>
</dbReference>
<evidence type="ECO:0000313" key="9">
    <source>
        <dbReference type="RefSeq" id="XP_016689451.1"/>
    </source>
</evidence>
<gene>
    <name evidence="9" type="primary">LOC107906836</name>
</gene>
<evidence type="ECO:0000313" key="8">
    <source>
        <dbReference type="Proteomes" id="UP000818029"/>
    </source>
</evidence>
<evidence type="ECO:0000256" key="4">
    <source>
        <dbReference type="ARBA" id="ARBA00022759"/>
    </source>
</evidence>
<keyword evidence="1" id="KW-0808">Transferase</keyword>
<reference evidence="8" key="1">
    <citation type="journal article" date="2020" name="Nat. Genet.">
        <title>Genomic diversifications of five Gossypium allopolyploid species and their impact on cotton improvement.</title>
        <authorList>
            <person name="Chen Z.J."/>
            <person name="Sreedasyam A."/>
            <person name="Ando A."/>
            <person name="Song Q."/>
            <person name="De Santiago L.M."/>
            <person name="Hulse-Kemp A.M."/>
            <person name="Ding M."/>
            <person name="Ye W."/>
            <person name="Kirkbride R.C."/>
            <person name="Jenkins J."/>
            <person name="Plott C."/>
            <person name="Lovell J."/>
            <person name="Lin Y.M."/>
            <person name="Vaughn R."/>
            <person name="Liu B."/>
            <person name="Simpson S."/>
            <person name="Scheffler B.E."/>
            <person name="Wen L."/>
            <person name="Saski C.A."/>
            <person name="Grover C.E."/>
            <person name="Hu G."/>
            <person name="Conover J.L."/>
            <person name="Carlson J.W."/>
            <person name="Shu S."/>
            <person name="Boston L.B."/>
            <person name="Williams M."/>
            <person name="Peterson D.G."/>
            <person name="McGee K."/>
            <person name="Jones D.C."/>
            <person name="Wendel J.F."/>
            <person name="Stelly D.M."/>
            <person name="Grimwood J."/>
            <person name="Schmutz J."/>
        </authorList>
    </citation>
    <scope>NUCLEOTIDE SEQUENCE [LARGE SCALE GENOMIC DNA]</scope>
    <source>
        <strain evidence="8">cv. TM-1</strain>
    </source>
</reference>
<evidence type="ECO:0000259" key="7">
    <source>
        <dbReference type="Pfam" id="PF17917"/>
    </source>
</evidence>
<evidence type="ECO:0000256" key="2">
    <source>
        <dbReference type="ARBA" id="ARBA00022695"/>
    </source>
</evidence>
<keyword evidence="4" id="KW-0255">Endonuclease</keyword>
<evidence type="ECO:0000256" key="1">
    <source>
        <dbReference type="ARBA" id="ARBA00022679"/>
    </source>
</evidence>
<keyword evidence="2" id="KW-0548">Nucleotidyltransferase</keyword>
<feature type="domain" description="Reverse transcriptase RNase H-like" evidence="7">
    <location>
        <begin position="20"/>
        <end position="124"/>
    </location>
</feature>
<dbReference type="Proteomes" id="UP000818029">
    <property type="component" value="Chromosome D08"/>
</dbReference>
<evidence type="ECO:0000256" key="5">
    <source>
        <dbReference type="ARBA" id="ARBA00022801"/>
    </source>
</evidence>
<dbReference type="OrthoDB" id="1745877at2759"/>
<dbReference type="PaxDb" id="3635-A0A1U8JGR6"/>
<dbReference type="PANTHER" id="PTHR48475:SF1">
    <property type="entry name" value="RNASE H TYPE-1 DOMAIN-CONTAINING PROTEIN"/>
    <property type="match status" value="1"/>
</dbReference>
<organism evidence="8 9">
    <name type="scientific">Gossypium hirsutum</name>
    <name type="common">Upland cotton</name>
    <name type="synonym">Gossypium mexicanum</name>
    <dbReference type="NCBI Taxonomy" id="3635"/>
    <lineage>
        <taxon>Eukaryota</taxon>
        <taxon>Viridiplantae</taxon>
        <taxon>Streptophyta</taxon>
        <taxon>Embryophyta</taxon>
        <taxon>Tracheophyta</taxon>
        <taxon>Spermatophyta</taxon>
        <taxon>Magnoliopsida</taxon>
        <taxon>eudicotyledons</taxon>
        <taxon>Gunneridae</taxon>
        <taxon>Pentapetalae</taxon>
        <taxon>rosids</taxon>
        <taxon>malvids</taxon>
        <taxon>Malvales</taxon>
        <taxon>Malvaceae</taxon>
        <taxon>Malvoideae</taxon>
        <taxon>Gossypium</taxon>
    </lineage>
</organism>
<dbReference type="PANTHER" id="PTHR48475">
    <property type="entry name" value="RIBONUCLEASE H"/>
    <property type="match status" value="1"/>
</dbReference>
<evidence type="ECO:0000256" key="3">
    <source>
        <dbReference type="ARBA" id="ARBA00022722"/>
    </source>
</evidence>
<dbReference type="AlphaFoldDB" id="A0A1U8JGR6"/>
<dbReference type="InterPro" id="IPR043502">
    <property type="entry name" value="DNA/RNA_pol_sf"/>
</dbReference>
<name>A0A1U8JGR6_GOSHI</name>